<dbReference type="RefSeq" id="WP_283075229.1">
    <property type="nucleotide sequence ID" value="NZ_CP121671.1"/>
</dbReference>
<dbReference type="InterPro" id="IPR012337">
    <property type="entry name" value="RNaseH-like_sf"/>
</dbReference>
<evidence type="ECO:0000259" key="4">
    <source>
        <dbReference type="SMART" id="SM00479"/>
    </source>
</evidence>
<dbReference type="SMART" id="SM00479">
    <property type="entry name" value="EXOIII"/>
    <property type="match status" value="1"/>
</dbReference>
<dbReference type="CDD" id="cd06127">
    <property type="entry name" value="DEDDh"/>
    <property type="match status" value="1"/>
</dbReference>
<keyword evidence="6" id="KW-1185">Reference proteome</keyword>
<accession>A0ABY8IX28</accession>
<protein>
    <submittedName>
        <fullName evidence="5">Exonuclease domain-containing protein</fullName>
    </submittedName>
</protein>
<dbReference type="SUPFAM" id="SSF53098">
    <property type="entry name" value="Ribonuclease H-like"/>
    <property type="match status" value="1"/>
</dbReference>
<dbReference type="Proteomes" id="UP001221597">
    <property type="component" value="Chromosome"/>
</dbReference>
<evidence type="ECO:0000256" key="2">
    <source>
        <dbReference type="ARBA" id="ARBA00022801"/>
    </source>
</evidence>
<gene>
    <name evidence="5" type="ORF">P9989_12395</name>
</gene>
<organism evidence="5 6">
    <name type="scientific">Halobacillus naozhouensis</name>
    <dbReference type="NCBI Taxonomy" id="554880"/>
    <lineage>
        <taxon>Bacteria</taxon>
        <taxon>Bacillati</taxon>
        <taxon>Bacillota</taxon>
        <taxon>Bacilli</taxon>
        <taxon>Bacillales</taxon>
        <taxon>Bacillaceae</taxon>
        <taxon>Halobacillus</taxon>
    </lineage>
</organism>
<dbReference type="InterPro" id="IPR006054">
    <property type="entry name" value="DnaQ"/>
</dbReference>
<reference evidence="5 6" key="1">
    <citation type="submission" date="2023-04" db="EMBL/GenBank/DDBJ databases">
        <title>Genome sequence of Halobacillus naozhouensis KACC 21980.</title>
        <authorList>
            <person name="Kim S."/>
            <person name="Heo J."/>
            <person name="Kwon S.-W."/>
        </authorList>
    </citation>
    <scope>NUCLEOTIDE SEQUENCE [LARGE SCALE GENOMIC DNA]</scope>
    <source>
        <strain evidence="5 6">KCTC 13234</strain>
    </source>
</reference>
<name>A0ABY8IX28_9BACI</name>
<dbReference type="GO" id="GO:0004527">
    <property type="term" value="F:exonuclease activity"/>
    <property type="evidence" value="ECO:0007669"/>
    <property type="project" value="UniProtKB-KW"/>
</dbReference>
<dbReference type="EMBL" id="CP121671">
    <property type="protein sequence ID" value="WFT73206.1"/>
    <property type="molecule type" value="Genomic_DNA"/>
</dbReference>
<keyword evidence="1" id="KW-0540">Nuclease</keyword>
<evidence type="ECO:0000256" key="1">
    <source>
        <dbReference type="ARBA" id="ARBA00022722"/>
    </source>
</evidence>
<keyword evidence="3 5" id="KW-0269">Exonuclease</keyword>
<dbReference type="InterPro" id="IPR013520">
    <property type="entry name" value="Ribonucl_H"/>
</dbReference>
<sequence>MNWGTYKELQGKLREFKIDPDIRKSNLLDLDYTIFDLETTGFIPEIGHEIISIGAVRNHGLDSCHIDTFHHIIRPIRPVSEATLNLTGLTREQLATGRTFVNSLKHFLDFSRGSILVAHPAKFDVRFLQTMLKRWKLPEFTPPVIDSQMMAEWLFPAMKPQLDPLIKQFQIERRERHHALNDAMMTSELFCKLLDCTIQRDIQTFDDLYQVLLQTKRARKPK</sequence>
<feature type="domain" description="Exonuclease" evidence="4">
    <location>
        <begin position="31"/>
        <end position="199"/>
    </location>
</feature>
<dbReference type="InterPro" id="IPR036397">
    <property type="entry name" value="RNaseH_sf"/>
</dbReference>
<proteinExistence type="predicted"/>
<dbReference type="NCBIfam" id="TIGR00573">
    <property type="entry name" value="dnaq"/>
    <property type="match status" value="1"/>
</dbReference>
<evidence type="ECO:0000256" key="3">
    <source>
        <dbReference type="ARBA" id="ARBA00022839"/>
    </source>
</evidence>
<evidence type="ECO:0000313" key="5">
    <source>
        <dbReference type="EMBL" id="WFT73206.1"/>
    </source>
</evidence>
<dbReference type="Gene3D" id="3.30.420.10">
    <property type="entry name" value="Ribonuclease H-like superfamily/Ribonuclease H"/>
    <property type="match status" value="1"/>
</dbReference>
<dbReference type="PANTHER" id="PTHR30231">
    <property type="entry name" value="DNA POLYMERASE III SUBUNIT EPSILON"/>
    <property type="match status" value="1"/>
</dbReference>
<dbReference type="Pfam" id="PF00929">
    <property type="entry name" value="RNase_T"/>
    <property type="match status" value="1"/>
</dbReference>
<dbReference type="PANTHER" id="PTHR30231:SF4">
    <property type="entry name" value="PROTEIN NEN2"/>
    <property type="match status" value="1"/>
</dbReference>
<evidence type="ECO:0000313" key="6">
    <source>
        <dbReference type="Proteomes" id="UP001221597"/>
    </source>
</evidence>
<keyword evidence="2" id="KW-0378">Hydrolase</keyword>